<evidence type="ECO:0000256" key="4">
    <source>
        <dbReference type="ARBA" id="ARBA00023002"/>
    </source>
</evidence>
<protein>
    <submittedName>
        <fullName evidence="6">Phytanoyl-CoA dioxygenase family protein</fullName>
    </submittedName>
</protein>
<evidence type="ECO:0000256" key="3">
    <source>
        <dbReference type="ARBA" id="ARBA00022964"/>
    </source>
</evidence>
<keyword evidence="7" id="KW-1185">Reference proteome</keyword>
<evidence type="ECO:0000256" key="1">
    <source>
        <dbReference type="ARBA" id="ARBA00011738"/>
    </source>
</evidence>
<dbReference type="Gene3D" id="2.60.120.620">
    <property type="entry name" value="q2cbj1_9rhob like domain"/>
    <property type="match status" value="1"/>
</dbReference>
<organism evidence="6 7">
    <name type="scientific">Paraburkholderia agricolaris</name>
    <dbReference type="NCBI Taxonomy" id="2152888"/>
    <lineage>
        <taxon>Bacteria</taxon>
        <taxon>Pseudomonadati</taxon>
        <taxon>Pseudomonadota</taxon>
        <taxon>Betaproteobacteria</taxon>
        <taxon>Burkholderiales</taxon>
        <taxon>Burkholderiaceae</taxon>
        <taxon>Paraburkholderia</taxon>
    </lineage>
</organism>
<dbReference type="RefSeq" id="WP_153141700.1">
    <property type="nucleotide sequence ID" value="NZ_JAQQFH010000030.1"/>
</dbReference>
<dbReference type="Proteomes" id="UP001629249">
    <property type="component" value="Unassembled WGS sequence"/>
</dbReference>
<dbReference type="InterPro" id="IPR008775">
    <property type="entry name" value="Phytyl_CoA_dOase-like"/>
</dbReference>
<proteinExistence type="predicted"/>
<reference evidence="6 7" key="1">
    <citation type="journal article" date="2024" name="Chem. Sci.">
        <title>Discovery of megapolipeptins by genome mining of a Burkholderiales bacteria collection.</title>
        <authorList>
            <person name="Paulo B.S."/>
            <person name="Recchia M.J.J."/>
            <person name="Lee S."/>
            <person name="Fergusson C.H."/>
            <person name="Romanowski S.B."/>
            <person name="Hernandez A."/>
            <person name="Krull N."/>
            <person name="Liu D.Y."/>
            <person name="Cavanagh H."/>
            <person name="Bos A."/>
            <person name="Gray C.A."/>
            <person name="Murphy B.T."/>
            <person name="Linington R.G."/>
            <person name="Eustaquio A.S."/>
        </authorList>
    </citation>
    <scope>NUCLEOTIDE SEQUENCE [LARGE SCALE GENOMIC DNA]</scope>
    <source>
        <strain evidence="6 7">RL16-012-BIC-B</strain>
    </source>
</reference>
<dbReference type="GO" id="GO:0051213">
    <property type="term" value="F:dioxygenase activity"/>
    <property type="evidence" value="ECO:0007669"/>
    <property type="project" value="UniProtKB-KW"/>
</dbReference>
<keyword evidence="2" id="KW-0479">Metal-binding</keyword>
<comment type="subunit">
    <text evidence="1">Homodimer.</text>
</comment>
<dbReference type="PANTHER" id="PTHR20883">
    <property type="entry name" value="PHYTANOYL-COA DIOXYGENASE DOMAIN CONTAINING 1"/>
    <property type="match status" value="1"/>
</dbReference>
<evidence type="ECO:0000256" key="5">
    <source>
        <dbReference type="ARBA" id="ARBA00023004"/>
    </source>
</evidence>
<dbReference type="PANTHER" id="PTHR20883:SF45">
    <property type="entry name" value="PHYTANOYL-COA DIOXYGENASE FAMILY PROTEIN"/>
    <property type="match status" value="1"/>
</dbReference>
<gene>
    <name evidence="6" type="ORF">PQR66_30955</name>
</gene>
<sequence length="305" mass="33794">MSTLQRVSNTTSVDNICEILERDGAIVIEDMISQKTLDAFFADVQPFLDRVPFSADGFSGARTRRVSALFAKSLHTAQMITQPQFIATAERSLAYPFPMMSGGARVMVKPTIQVCCTQAIDIWPGQKAQDLHRDDGMFHVHHPAPQQTLLQTLFAGTDFTAANGGTMVIPGSHKWDMDRRPRLEEAIPTEMKRGSGLMYFGSCYHGGGANSTDNQRRVAIALSFTQGYRRQEENQYLVVPKETVKKYPERVQELLGYKMCTPYCGWVEMNEPSIVLKDADFSIAAAASPYDENILAEGKHGAGMA</sequence>
<comment type="caution">
    <text evidence="6">The sequence shown here is derived from an EMBL/GenBank/DDBJ whole genome shotgun (WGS) entry which is preliminary data.</text>
</comment>
<dbReference type="SUPFAM" id="SSF51197">
    <property type="entry name" value="Clavaminate synthase-like"/>
    <property type="match status" value="1"/>
</dbReference>
<dbReference type="EMBL" id="JAQQFN010000028">
    <property type="protein sequence ID" value="MFL9887489.1"/>
    <property type="molecule type" value="Genomic_DNA"/>
</dbReference>
<evidence type="ECO:0000313" key="7">
    <source>
        <dbReference type="Proteomes" id="UP001629249"/>
    </source>
</evidence>
<name>A0ABW8ZZ90_9BURK</name>
<keyword evidence="4" id="KW-0560">Oxidoreductase</keyword>
<keyword evidence="5" id="KW-0408">Iron</keyword>
<evidence type="ECO:0000256" key="2">
    <source>
        <dbReference type="ARBA" id="ARBA00022723"/>
    </source>
</evidence>
<accession>A0ABW8ZZ90</accession>
<dbReference type="Pfam" id="PF05721">
    <property type="entry name" value="PhyH"/>
    <property type="match status" value="1"/>
</dbReference>
<evidence type="ECO:0000313" key="6">
    <source>
        <dbReference type="EMBL" id="MFL9887489.1"/>
    </source>
</evidence>
<keyword evidence="3 6" id="KW-0223">Dioxygenase</keyword>